<evidence type="ECO:0000313" key="3">
    <source>
        <dbReference type="Proteomes" id="UP000242474"/>
    </source>
</evidence>
<evidence type="ECO:0000256" key="1">
    <source>
        <dbReference type="ARBA" id="ARBA00022737"/>
    </source>
</evidence>
<dbReference type="PANTHER" id="PTHR47447:SF17">
    <property type="entry name" value="OS12G0638900 PROTEIN"/>
    <property type="match status" value="1"/>
</dbReference>
<dbReference type="OrthoDB" id="185373at2759"/>
<keyword evidence="1" id="KW-0677">Repeat</keyword>
<gene>
    <name evidence="2" type="ORF">COEREDRAFT_80055</name>
</gene>
<dbReference type="AlphaFoldDB" id="A0A2G5BGM1"/>
<evidence type="ECO:0008006" key="4">
    <source>
        <dbReference type="Google" id="ProtNLM"/>
    </source>
</evidence>
<sequence>MFLRYVQRIGAMKAVPNDLLSKFVVRCLSEHKMSDFEWICVAIAGLKPGIRTWRTIIGNITPIGKRVVTTAVHLAITASEEEEEEMALKLIRAAPNSIWRALISIVALRALQEANISASTAVYNLVLASLLYAWKERKALLNSSVAPGVSQEFLAQGIYRNIEMAVTVGVDQPLITVALLAMSSNSPTSYKKCLEILETIQPEQRTVELYAAIARGCAFFGTTKGIWTTLAAMERDNITPTVNILNIIIAGYAKRRLPSSILHEQHDVPPYPTDSMSYPEFEELEQHDVPPYPTDSMSYPEFEELEQPYLLSESEDIVQEPYSEEHNVDEQSALEDPDSISHYSPIPHGARAMGFYERNLKHIQYTWGIFEQYDLSPDQETYAETLHALTNAQKYDEGEDIIGQMINCGIVHDDYTAFRWIALRITRGDISGALNIFDSITNSSRCKALSLDDVRYSGLDTVVISPRIFVVFIHHYATSRNLENAMVFLRAMHKHQLGARPWVYAMLLKELAMADCRDLFVELMKHMLAVKSVPNEEAMEVIKRYSAHKRINPMETTDDNNDNF</sequence>
<keyword evidence="3" id="KW-1185">Reference proteome</keyword>
<dbReference type="InterPro" id="IPR011990">
    <property type="entry name" value="TPR-like_helical_dom_sf"/>
</dbReference>
<accession>A0A2G5BGM1</accession>
<dbReference type="PANTHER" id="PTHR47447">
    <property type="entry name" value="OS03G0856100 PROTEIN"/>
    <property type="match status" value="1"/>
</dbReference>
<dbReference type="EMBL" id="KZ303491">
    <property type="protein sequence ID" value="PIA18122.1"/>
    <property type="molecule type" value="Genomic_DNA"/>
</dbReference>
<dbReference type="Gene3D" id="1.25.40.10">
    <property type="entry name" value="Tetratricopeptide repeat domain"/>
    <property type="match status" value="2"/>
</dbReference>
<organism evidence="2 3">
    <name type="scientific">Coemansia reversa (strain ATCC 12441 / NRRL 1564)</name>
    <dbReference type="NCBI Taxonomy" id="763665"/>
    <lineage>
        <taxon>Eukaryota</taxon>
        <taxon>Fungi</taxon>
        <taxon>Fungi incertae sedis</taxon>
        <taxon>Zoopagomycota</taxon>
        <taxon>Kickxellomycotina</taxon>
        <taxon>Kickxellomycetes</taxon>
        <taxon>Kickxellales</taxon>
        <taxon>Kickxellaceae</taxon>
        <taxon>Coemansia</taxon>
    </lineage>
</organism>
<reference evidence="2 3" key="1">
    <citation type="journal article" date="2015" name="Genome Biol. Evol.">
        <title>Phylogenomic analyses indicate that early fungi evolved digesting cell walls of algal ancestors of land plants.</title>
        <authorList>
            <person name="Chang Y."/>
            <person name="Wang S."/>
            <person name="Sekimoto S."/>
            <person name="Aerts A.L."/>
            <person name="Choi C."/>
            <person name="Clum A."/>
            <person name="LaButti K.M."/>
            <person name="Lindquist E.A."/>
            <person name="Yee Ngan C."/>
            <person name="Ohm R.A."/>
            <person name="Salamov A.A."/>
            <person name="Grigoriev I.V."/>
            <person name="Spatafora J.W."/>
            <person name="Berbee M.L."/>
        </authorList>
    </citation>
    <scope>NUCLEOTIDE SEQUENCE [LARGE SCALE GENOMIC DNA]</scope>
    <source>
        <strain evidence="2 3">NRRL 1564</strain>
    </source>
</reference>
<name>A0A2G5BGM1_COERN</name>
<protein>
    <recommendedName>
        <fullName evidence="4">Pentacotripeptide-repeat region of PRORP domain-containing protein</fullName>
    </recommendedName>
</protein>
<proteinExistence type="predicted"/>
<evidence type="ECO:0000313" key="2">
    <source>
        <dbReference type="EMBL" id="PIA18122.1"/>
    </source>
</evidence>
<dbReference type="Proteomes" id="UP000242474">
    <property type="component" value="Unassembled WGS sequence"/>
</dbReference>